<organism evidence="4 5">
    <name type="scientific">Paeniglutamicibacter cryotolerans</name>
    <dbReference type="NCBI Taxonomy" id="670079"/>
    <lineage>
        <taxon>Bacteria</taxon>
        <taxon>Bacillati</taxon>
        <taxon>Actinomycetota</taxon>
        <taxon>Actinomycetes</taxon>
        <taxon>Micrococcales</taxon>
        <taxon>Micrococcaceae</taxon>
        <taxon>Paeniglutamicibacter</taxon>
    </lineage>
</organism>
<accession>A0A839QPM3</accession>
<evidence type="ECO:0000313" key="4">
    <source>
        <dbReference type="EMBL" id="MBB2995936.1"/>
    </source>
</evidence>
<feature type="DNA-binding region" description="H-T-H motif" evidence="2">
    <location>
        <begin position="47"/>
        <end position="66"/>
    </location>
</feature>
<keyword evidence="1 2" id="KW-0238">DNA-binding</keyword>
<dbReference type="PROSITE" id="PS50977">
    <property type="entry name" value="HTH_TETR_2"/>
    <property type="match status" value="1"/>
</dbReference>
<dbReference type="GO" id="GO:0003677">
    <property type="term" value="F:DNA binding"/>
    <property type="evidence" value="ECO:0007669"/>
    <property type="project" value="UniProtKB-UniRule"/>
</dbReference>
<keyword evidence="5" id="KW-1185">Reference proteome</keyword>
<evidence type="ECO:0000256" key="2">
    <source>
        <dbReference type="PROSITE-ProRule" id="PRU00335"/>
    </source>
</evidence>
<evidence type="ECO:0000256" key="1">
    <source>
        <dbReference type="ARBA" id="ARBA00023125"/>
    </source>
</evidence>
<dbReference type="EMBL" id="JACHVS010000001">
    <property type="protein sequence ID" value="MBB2995936.1"/>
    <property type="molecule type" value="Genomic_DNA"/>
</dbReference>
<comment type="caution">
    <text evidence="4">The sequence shown here is derived from an EMBL/GenBank/DDBJ whole genome shotgun (WGS) entry which is preliminary data.</text>
</comment>
<dbReference type="SUPFAM" id="SSF46689">
    <property type="entry name" value="Homeodomain-like"/>
    <property type="match status" value="1"/>
</dbReference>
<gene>
    <name evidence="4" type="ORF">E9229_002127</name>
</gene>
<sequence>MNESATTASVADPALPPTRSARMQRTRLAITRCSRELTAEHGFSGFTIEELCSRVGICRRTFFNYFPTKLDAVFGHIEDGVAAETLERFMAARPPGTIGISPTLLADLVELVLSQLRRDEQEILSAHGFFEAVHREPELLAKLVQVGPERLNLFIAQVAKREGVPPSHPALGMAVHMIQFAMHQVVQRYAAAAHKTSLEAEFLGLMRQAQSLFTQPLTLP</sequence>
<protein>
    <submittedName>
        <fullName evidence="4">AcrR family transcriptional regulator</fullName>
    </submittedName>
</protein>
<dbReference type="Pfam" id="PF00440">
    <property type="entry name" value="TetR_N"/>
    <property type="match status" value="1"/>
</dbReference>
<dbReference type="InterPro" id="IPR001647">
    <property type="entry name" value="HTH_TetR"/>
</dbReference>
<proteinExistence type="predicted"/>
<name>A0A839QPM3_9MICC</name>
<feature type="domain" description="HTH tetR-type" evidence="3">
    <location>
        <begin position="24"/>
        <end position="84"/>
    </location>
</feature>
<dbReference type="Proteomes" id="UP000523000">
    <property type="component" value="Unassembled WGS sequence"/>
</dbReference>
<dbReference type="Gene3D" id="1.10.357.10">
    <property type="entry name" value="Tetracycline Repressor, domain 2"/>
    <property type="match status" value="1"/>
</dbReference>
<evidence type="ECO:0000259" key="3">
    <source>
        <dbReference type="PROSITE" id="PS50977"/>
    </source>
</evidence>
<dbReference type="AlphaFoldDB" id="A0A839QPM3"/>
<evidence type="ECO:0000313" key="5">
    <source>
        <dbReference type="Proteomes" id="UP000523000"/>
    </source>
</evidence>
<dbReference type="InterPro" id="IPR009057">
    <property type="entry name" value="Homeodomain-like_sf"/>
</dbReference>
<reference evidence="4 5" key="1">
    <citation type="submission" date="2020-08" db="EMBL/GenBank/DDBJ databases">
        <title>Sequencing the genomes of 1000 actinobacteria strains.</title>
        <authorList>
            <person name="Klenk H.-P."/>
        </authorList>
    </citation>
    <scope>NUCLEOTIDE SEQUENCE [LARGE SCALE GENOMIC DNA]</scope>
    <source>
        <strain evidence="4 5">DSM 22826</strain>
    </source>
</reference>